<keyword evidence="5" id="KW-0732">Signal</keyword>
<dbReference type="Proteomes" id="UP001527882">
    <property type="component" value="Unassembled WGS sequence"/>
</dbReference>
<accession>A0ABT4Q4M0</accession>
<dbReference type="RefSeq" id="WP_269880171.1">
    <property type="nucleotide sequence ID" value="NZ_JAQAGZ010000003.1"/>
</dbReference>
<evidence type="ECO:0000256" key="3">
    <source>
        <dbReference type="RuleBase" id="RU000489"/>
    </source>
</evidence>
<keyword evidence="2 3" id="KW-0326">Glycosidase</keyword>
<feature type="signal peptide" evidence="5">
    <location>
        <begin position="1"/>
        <end position="22"/>
    </location>
</feature>
<dbReference type="PANTHER" id="PTHR46066">
    <property type="entry name" value="CHITINASE DOMAIN-CONTAINING PROTEIN 1 FAMILY MEMBER"/>
    <property type="match status" value="1"/>
</dbReference>
<dbReference type="Pfam" id="PF00395">
    <property type="entry name" value="SLH"/>
    <property type="match status" value="3"/>
</dbReference>
<dbReference type="PROSITE" id="PS51272">
    <property type="entry name" value="SLH"/>
    <property type="match status" value="3"/>
</dbReference>
<organism evidence="8 9">
    <name type="scientific">Paenibacillus gyeongsangnamensis</name>
    <dbReference type="NCBI Taxonomy" id="3388067"/>
    <lineage>
        <taxon>Bacteria</taxon>
        <taxon>Bacillati</taxon>
        <taxon>Bacillota</taxon>
        <taxon>Bacilli</taxon>
        <taxon>Bacillales</taxon>
        <taxon>Paenibacillaceae</taxon>
        <taxon>Paenibacillus</taxon>
    </lineage>
</organism>
<gene>
    <name evidence="8" type="ORF">O9H85_04890</name>
</gene>
<dbReference type="EMBL" id="JAQAGZ010000003">
    <property type="protein sequence ID" value="MCZ8511768.1"/>
    <property type="molecule type" value="Genomic_DNA"/>
</dbReference>
<dbReference type="InterPro" id="IPR029070">
    <property type="entry name" value="Chitinase_insertion_sf"/>
</dbReference>
<comment type="caution">
    <text evidence="8">The sequence shown here is derived from an EMBL/GenBank/DDBJ whole genome shotgun (WGS) entry which is preliminary data.</text>
</comment>
<keyword evidence="9" id="KW-1185">Reference proteome</keyword>
<dbReference type="InterPro" id="IPR017853">
    <property type="entry name" value="GH"/>
</dbReference>
<dbReference type="InterPro" id="IPR011583">
    <property type="entry name" value="Chitinase_II/V-like_cat"/>
</dbReference>
<dbReference type="Gene3D" id="3.20.20.80">
    <property type="entry name" value="Glycosidases"/>
    <property type="match status" value="1"/>
</dbReference>
<evidence type="ECO:0000259" key="7">
    <source>
        <dbReference type="PROSITE" id="PS51910"/>
    </source>
</evidence>
<feature type="domain" description="GH18" evidence="7">
    <location>
        <begin position="204"/>
        <end position="533"/>
    </location>
</feature>
<dbReference type="SUPFAM" id="SSF51445">
    <property type="entry name" value="(Trans)glycosidases"/>
    <property type="match status" value="1"/>
</dbReference>
<feature type="chain" id="PRO_5047412237" evidence="5">
    <location>
        <begin position="23"/>
        <end position="537"/>
    </location>
</feature>
<dbReference type="PROSITE" id="PS51910">
    <property type="entry name" value="GH18_2"/>
    <property type="match status" value="1"/>
</dbReference>
<dbReference type="InterPro" id="IPR001579">
    <property type="entry name" value="Glyco_hydro_18_chit_AS"/>
</dbReference>
<dbReference type="PROSITE" id="PS01095">
    <property type="entry name" value="GH18_1"/>
    <property type="match status" value="1"/>
</dbReference>
<dbReference type="SMART" id="SM00636">
    <property type="entry name" value="Glyco_18"/>
    <property type="match status" value="1"/>
</dbReference>
<evidence type="ECO:0000313" key="8">
    <source>
        <dbReference type="EMBL" id="MCZ8511768.1"/>
    </source>
</evidence>
<feature type="domain" description="SLH" evidence="6">
    <location>
        <begin position="156"/>
        <end position="218"/>
    </location>
</feature>
<evidence type="ECO:0000256" key="5">
    <source>
        <dbReference type="SAM" id="SignalP"/>
    </source>
</evidence>
<feature type="domain" description="SLH" evidence="6">
    <location>
        <begin position="31"/>
        <end position="91"/>
    </location>
</feature>
<keyword evidence="1 3" id="KW-0378">Hydrolase</keyword>
<evidence type="ECO:0000259" key="6">
    <source>
        <dbReference type="PROSITE" id="PS51272"/>
    </source>
</evidence>
<proteinExistence type="inferred from homology"/>
<dbReference type="InterPro" id="IPR001119">
    <property type="entry name" value="SLH_dom"/>
</dbReference>
<protein>
    <submittedName>
        <fullName evidence="8">S-layer homology domain-containing protein</fullName>
    </submittedName>
</protein>
<evidence type="ECO:0000313" key="9">
    <source>
        <dbReference type="Proteomes" id="UP001527882"/>
    </source>
</evidence>
<dbReference type="PANTHER" id="PTHR46066:SF2">
    <property type="entry name" value="CHITINASE DOMAIN-CONTAINING PROTEIN 1"/>
    <property type="match status" value="1"/>
</dbReference>
<comment type="similarity">
    <text evidence="4">Belongs to the glycosyl hydrolase 18 family.</text>
</comment>
<name>A0ABT4Q4M0_9BACL</name>
<dbReference type="Gene3D" id="3.10.50.10">
    <property type="match status" value="1"/>
</dbReference>
<evidence type="ECO:0000256" key="2">
    <source>
        <dbReference type="ARBA" id="ARBA00023295"/>
    </source>
</evidence>
<dbReference type="InterPro" id="IPR001223">
    <property type="entry name" value="Glyco_hydro18_cat"/>
</dbReference>
<sequence>MNKPIYRKCGAILLIFTLLLFANTDRMVSAEAGTPFDDISDSYAQAQIIDLFNKNKITGTGYRTFEPDKPITRSEFVTLLNRVMNIEPVNAEIPAFQDVSKDAWFYGPVEAGLQLGLIDGTGPDRFEPQNFITRQEAAALLTRGLKQTVSEEGAVSLPFSDSDRVAAWAKPYVDSVNRLGLMSGDMNLFRPGDPITRQETAVVLDKLITAEQWAKPLSSNASPNLIQLGWQYNLTTAEYEQAVFTSGINTLSPRWFFLGKDSLFTDESDPSLIAWAKQHNKKIWAMVGNHSDKELTHQLLSQPDHGASAIKQLISYVQNRQFDGLNLDFENVDPKDRALLTSFIQDLAKEMHAVNAVLSVCVSPDMGTDWTEAFDYAAIGSSADYTVLMAYDEHWSGDETAGSVSSLPWFRSVLEHLIKVMPAQKIIEALPLYTQDWAVSNGITASAELNLEEQNRLIPSLGLNAVWNPGVSQYVVSFTQAGQQHQIWMEDSRSLAAKLQASLADHVAGVAYWYIGSESPDIWVSLNNVMKYDSYHF</sequence>
<feature type="domain" description="SLH" evidence="6">
    <location>
        <begin position="92"/>
        <end position="155"/>
    </location>
</feature>
<evidence type="ECO:0000256" key="1">
    <source>
        <dbReference type="ARBA" id="ARBA00022801"/>
    </source>
</evidence>
<reference evidence="8 9" key="1">
    <citation type="submission" date="2022-12" db="EMBL/GenBank/DDBJ databases">
        <title>Draft genome sequence of Paenibacillus sp. dW9.</title>
        <authorList>
            <person name="Choi E.-W."/>
            <person name="Kim D.-U."/>
        </authorList>
    </citation>
    <scope>NUCLEOTIDE SEQUENCE [LARGE SCALE GENOMIC DNA]</scope>
    <source>
        <strain evidence="9">dW9</strain>
    </source>
</reference>
<dbReference type="Pfam" id="PF00704">
    <property type="entry name" value="Glyco_hydro_18"/>
    <property type="match status" value="1"/>
</dbReference>
<evidence type="ECO:0000256" key="4">
    <source>
        <dbReference type="RuleBase" id="RU004453"/>
    </source>
</evidence>